<gene>
    <name evidence="2" type="ORF">CHARACLAT_032673</name>
</gene>
<dbReference type="SMART" id="SM00034">
    <property type="entry name" value="CLECT"/>
    <property type="match status" value="1"/>
</dbReference>
<dbReference type="EMBL" id="JAHUTJ010079788">
    <property type="protein sequence ID" value="MED6295520.1"/>
    <property type="molecule type" value="Genomic_DNA"/>
</dbReference>
<keyword evidence="3" id="KW-1185">Reference proteome</keyword>
<dbReference type="InterPro" id="IPR016186">
    <property type="entry name" value="C-type_lectin-like/link_sf"/>
</dbReference>
<dbReference type="PANTHER" id="PTHR22803">
    <property type="entry name" value="MANNOSE, PHOSPHOLIPASE, LECTIN RECEPTOR RELATED"/>
    <property type="match status" value="1"/>
</dbReference>
<evidence type="ECO:0000313" key="2">
    <source>
        <dbReference type="EMBL" id="MED6295520.1"/>
    </source>
</evidence>
<evidence type="ECO:0000313" key="3">
    <source>
        <dbReference type="Proteomes" id="UP001352852"/>
    </source>
</evidence>
<dbReference type="InterPro" id="IPR050111">
    <property type="entry name" value="C-type_lectin/snaclec_domain"/>
</dbReference>
<proteinExistence type="predicted"/>
<accession>A0ABU7F891</accession>
<feature type="domain" description="C-type lectin" evidence="1">
    <location>
        <begin position="36"/>
        <end position="148"/>
    </location>
</feature>
<comment type="caution">
    <text evidence="2">The sequence shown here is derived from an EMBL/GenBank/DDBJ whole genome shotgun (WGS) entry which is preliminary data.</text>
</comment>
<name>A0ABU7F891_9TELE</name>
<sequence length="186" mass="21101">MISFPDVAPTESTIFPGRCPEDTSVEYQDSYTWLPYKGNCYLFVTDEIEWADAASSCVRHGGVLTSIEDPSEQQFLQSNIEVFQDSHTSFWIGLFKTHKGLWAWLDKTVLDYTNWGQDEPDSDFGAIRTTDGTWSSGRRWHDRSYICKTPKAPAWNVSSSGTCCNLEATEEIAAHQRTSPQTWLVL</sequence>
<organism evidence="2 3">
    <name type="scientific">Characodon lateralis</name>
    <dbReference type="NCBI Taxonomy" id="208331"/>
    <lineage>
        <taxon>Eukaryota</taxon>
        <taxon>Metazoa</taxon>
        <taxon>Chordata</taxon>
        <taxon>Craniata</taxon>
        <taxon>Vertebrata</taxon>
        <taxon>Euteleostomi</taxon>
        <taxon>Actinopterygii</taxon>
        <taxon>Neopterygii</taxon>
        <taxon>Teleostei</taxon>
        <taxon>Neoteleostei</taxon>
        <taxon>Acanthomorphata</taxon>
        <taxon>Ovalentaria</taxon>
        <taxon>Atherinomorphae</taxon>
        <taxon>Cyprinodontiformes</taxon>
        <taxon>Goodeidae</taxon>
        <taxon>Characodon</taxon>
    </lineage>
</organism>
<dbReference type="Gene3D" id="3.10.100.10">
    <property type="entry name" value="Mannose-Binding Protein A, subunit A"/>
    <property type="match status" value="1"/>
</dbReference>
<dbReference type="InterPro" id="IPR016187">
    <property type="entry name" value="CTDL_fold"/>
</dbReference>
<dbReference type="Proteomes" id="UP001352852">
    <property type="component" value="Unassembled WGS sequence"/>
</dbReference>
<dbReference type="InterPro" id="IPR001304">
    <property type="entry name" value="C-type_lectin-like"/>
</dbReference>
<dbReference type="PROSITE" id="PS50041">
    <property type="entry name" value="C_TYPE_LECTIN_2"/>
    <property type="match status" value="1"/>
</dbReference>
<reference evidence="2 3" key="1">
    <citation type="submission" date="2021-06" db="EMBL/GenBank/DDBJ databases">
        <authorList>
            <person name="Palmer J.M."/>
        </authorList>
    </citation>
    <scope>NUCLEOTIDE SEQUENCE [LARGE SCALE GENOMIC DNA]</scope>
    <source>
        <strain evidence="2 3">CL_MEX2019</strain>
        <tissue evidence="2">Muscle</tissue>
    </source>
</reference>
<dbReference type="SUPFAM" id="SSF56436">
    <property type="entry name" value="C-type lectin-like"/>
    <property type="match status" value="1"/>
</dbReference>
<evidence type="ECO:0000259" key="1">
    <source>
        <dbReference type="PROSITE" id="PS50041"/>
    </source>
</evidence>
<dbReference type="CDD" id="cd00037">
    <property type="entry name" value="CLECT"/>
    <property type="match status" value="1"/>
</dbReference>
<dbReference type="Pfam" id="PF00059">
    <property type="entry name" value="Lectin_C"/>
    <property type="match status" value="1"/>
</dbReference>
<protein>
    <recommendedName>
        <fullName evidence="1">C-type lectin domain-containing protein</fullName>
    </recommendedName>
</protein>